<reference evidence="1 2" key="1">
    <citation type="journal article" date="2014" name="PLoS Genet.">
        <title>Analysis of the Phlebiopsis gigantea genome, transcriptome and secretome provides insight into its pioneer colonization strategies of wood.</title>
        <authorList>
            <person name="Hori C."/>
            <person name="Ishida T."/>
            <person name="Igarashi K."/>
            <person name="Samejima M."/>
            <person name="Suzuki H."/>
            <person name="Master E."/>
            <person name="Ferreira P."/>
            <person name="Ruiz-Duenas F.J."/>
            <person name="Held B."/>
            <person name="Canessa P."/>
            <person name="Larrondo L.F."/>
            <person name="Schmoll M."/>
            <person name="Druzhinina I.S."/>
            <person name="Kubicek C.P."/>
            <person name="Gaskell J.A."/>
            <person name="Kersten P."/>
            <person name="St John F."/>
            <person name="Glasner J."/>
            <person name="Sabat G."/>
            <person name="Splinter BonDurant S."/>
            <person name="Syed K."/>
            <person name="Yadav J."/>
            <person name="Mgbeahuruike A.C."/>
            <person name="Kovalchuk A."/>
            <person name="Asiegbu F.O."/>
            <person name="Lackner G."/>
            <person name="Hoffmeister D."/>
            <person name="Rencoret J."/>
            <person name="Gutierrez A."/>
            <person name="Sun H."/>
            <person name="Lindquist E."/>
            <person name="Barry K."/>
            <person name="Riley R."/>
            <person name="Grigoriev I.V."/>
            <person name="Henrissat B."/>
            <person name="Kues U."/>
            <person name="Berka R.M."/>
            <person name="Martinez A.T."/>
            <person name="Covert S.F."/>
            <person name="Blanchette R.A."/>
            <person name="Cullen D."/>
        </authorList>
    </citation>
    <scope>NUCLEOTIDE SEQUENCE [LARGE SCALE GENOMIC DNA]</scope>
    <source>
        <strain evidence="1 2">11061_1 CR5-6</strain>
    </source>
</reference>
<dbReference type="Proteomes" id="UP000053257">
    <property type="component" value="Unassembled WGS sequence"/>
</dbReference>
<protein>
    <recommendedName>
        <fullName evidence="3">ABM domain-containing protein</fullName>
    </recommendedName>
</protein>
<dbReference type="OrthoDB" id="3830579at2759"/>
<name>A0A0C3S6V1_PHLG1</name>
<evidence type="ECO:0000313" key="1">
    <source>
        <dbReference type="EMBL" id="KIP06412.1"/>
    </source>
</evidence>
<dbReference type="STRING" id="745531.A0A0C3S6V1"/>
<dbReference type="AlphaFoldDB" id="A0A0C3S6V1"/>
<proteinExistence type="predicted"/>
<accession>A0A0C3S6V1</accession>
<dbReference type="EMBL" id="KN840518">
    <property type="protein sequence ID" value="KIP06412.1"/>
    <property type="molecule type" value="Genomic_DNA"/>
</dbReference>
<organism evidence="1 2">
    <name type="scientific">Phlebiopsis gigantea (strain 11061_1 CR5-6)</name>
    <name type="common">White-rot fungus</name>
    <name type="synonym">Peniophora gigantea</name>
    <dbReference type="NCBI Taxonomy" id="745531"/>
    <lineage>
        <taxon>Eukaryota</taxon>
        <taxon>Fungi</taxon>
        <taxon>Dikarya</taxon>
        <taxon>Basidiomycota</taxon>
        <taxon>Agaricomycotina</taxon>
        <taxon>Agaricomycetes</taxon>
        <taxon>Polyporales</taxon>
        <taxon>Phanerochaetaceae</taxon>
        <taxon>Phlebiopsis</taxon>
    </lineage>
</organism>
<keyword evidence="2" id="KW-1185">Reference proteome</keyword>
<dbReference type="HOGENOM" id="CLU_081631_3_1_1"/>
<evidence type="ECO:0008006" key="3">
    <source>
        <dbReference type="Google" id="ProtNLM"/>
    </source>
</evidence>
<evidence type="ECO:0000313" key="2">
    <source>
        <dbReference type="Proteomes" id="UP000053257"/>
    </source>
</evidence>
<gene>
    <name evidence="1" type="ORF">PHLGIDRAFT_515350</name>
</gene>
<sequence length="261" mass="28462">MAMTMKATSGRPPIPGIRVLWLAGHLIQTAGVTKRGHASYRQHDSHHPDYTVHLSDMASPSSYPQIEVLKFAVSDAYKQDPAVLNQFLNKIVKAPGVANVWHGPEVQNEAYHYVVVTPTHLNVEWAYKDAPSAYAGIQDALTPAQKEVLYVYYTHFGDANTDAALGAPITELAVADVKADVELARFTAAGNDLLTKLISKLPNEVVPGGRGSVVGEPRKFVVCLGWQSLESIPELVEAVTTLRGLADVDLKHARLSKYTRD</sequence>